<organism evidence="10 11">
    <name type="scientific">Celeribacter indicus</name>
    <dbReference type="NCBI Taxonomy" id="1208324"/>
    <lineage>
        <taxon>Bacteria</taxon>
        <taxon>Pseudomonadati</taxon>
        <taxon>Pseudomonadota</taxon>
        <taxon>Alphaproteobacteria</taxon>
        <taxon>Rhodobacterales</taxon>
        <taxon>Roseobacteraceae</taxon>
        <taxon>Celeribacter</taxon>
    </lineage>
</organism>
<dbReference type="NCBIfam" id="TIGR00380">
    <property type="entry name" value="cobal_cbiB"/>
    <property type="match status" value="1"/>
</dbReference>
<feature type="transmembrane region" description="Helical" evidence="9">
    <location>
        <begin position="280"/>
        <end position="300"/>
    </location>
</feature>
<evidence type="ECO:0000256" key="1">
    <source>
        <dbReference type="ARBA" id="ARBA00004651"/>
    </source>
</evidence>
<keyword evidence="6 9" id="KW-0812">Transmembrane</keyword>
<dbReference type="PANTHER" id="PTHR34308:SF1">
    <property type="entry name" value="COBALAMIN BIOSYNTHESIS PROTEIN CBIB"/>
    <property type="match status" value="1"/>
</dbReference>
<evidence type="ECO:0000256" key="9">
    <source>
        <dbReference type="HAMAP-Rule" id="MF_00024"/>
    </source>
</evidence>
<evidence type="ECO:0000256" key="4">
    <source>
        <dbReference type="ARBA" id="ARBA00022475"/>
    </source>
</evidence>
<evidence type="ECO:0000256" key="2">
    <source>
        <dbReference type="ARBA" id="ARBA00004953"/>
    </source>
</evidence>
<evidence type="ECO:0000256" key="8">
    <source>
        <dbReference type="ARBA" id="ARBA00023136"/>
    </source>
</evidence>
<gene>
    <name evidence="9" type="primary">cobD</name>
    <name evidence="10" type="ORF">P73_0584</name>
</gene>
<dbReference type="HAMAP" id="MF_00024">
    <property type="entry name" value="CobD_CbiB"/>
    <property type="match status" value="1"/>
</dbReference>
<dbReference type="GO" id="GO:0005886">
    <property type="term" value="C:plasma membrane"/>
    <property type="evidence" value="ECO:0007669"/>
    <property type="project" value="UniProtKB-SubCell"/>
</dbReference>
<keyword evidence="7 9" id="KW-1133">Transmembrane helix</keyword>
<evidence type="ECO:0000256" key="6">
    <source>
        <dbReference type="ARBA" id="ARBA00022692"/>
    </source>
</evidence>
<comment type="pathway">
    <text evidence="2 9">Cofactor biosynthesis; adenosylcobalamin biosynthesis.</text>
</comment>
<proteinExistence type="inferred from homology"/>
<dbReference type="GO" id="GO:0048472">
    <property type="term" value="F:threonine-phosphate decarboxylase activity"/>
    <property type="evidence" value="ECO:0007669"/>
    <property type="project" value="InterPro"/>
</dbReference>
<dbReference type="AlphaFoldDB" id="A0A0B5DQ91"/>
<dbReference type="OrthoDB" id="9811967at2"/>
<comment type="function">
    <text evidence="9">Converts cobyric acid to cobinamide by the addition of aminopropanol on the F carboxylic group.</text>
</comment>
<keyword evidence="11" id="KW-1185">Reference proteome</keyword>
<dbReference type="Pfam" id="PF03186">
    <property type="entry name" value="CobD_Cbib"/>
    <property type="match status" value="1"/>
</dbReference>
<dbReference type="GO" id="GO:0009236">
    <property type="term" value="P:cobalamin biosynthetic process"/>
    <property type="evidence" value="ECO:0007669"/>
    <property type="project" value="UniProtKB-UniRule"/>
</dbReference>
<feature type="transmembrane region" description="Helical" evidence="9">
    <location>
        <begin position="55"/>
        <end position="74"/>
    </location>
</feature>
<evidence type="ECO:0000256" key="7">
    <source>
        <dbReference type="ARBA" id="ARBA00022989"/>
    </source>
</evidence>
<comment type="subcellular location">
    <subcellularLocation>
        <location evidence="1 9">Cell membrane</location>
        <topology evidence="1 9">Multi-pass membrane protein</topology>
    </subcellularLocation>
</comment>
<dbReference type="HOGENOM" id="CLU_054212_0_1_5"/>
<comment type="similarity">
    <text evidence="3 9">Belongs to the CobD/CbiB family.</text>
</comment>
<dbReference type="PANTHER" id="PTHR34308">
    <property type="entry name" value="COBALAMIN BIOSYNTHESIS PROTEIN CBIB"/>
    <property type="match status" value="1"/>
</dbReference>
<dbReference type="STRING" id="1208324.P73_0584"/>
<dbReference type="Proteomes" id="UP000031521">
    <property type="component" value="Chromosome"/>
</dbReference>
<evidence type="ECO:0000256" key="5">
    <source>
        <dbReference type="ARBA" id="ARBA00022573"/>
    </source>
</evidence>
<evidence type="ECO:0000313" key="10">
    <source>
        <dbReference type="EMBL" id="AJE45299.1"/>
    </source>
</evidence>
<sequence>MSTACLLALAMALDAVLGEPGWLWSRVPHPAVLLGRLIGRADRALNRGRGRKAKGVALVAGLVLGSAALGLILARFPSLEVIGAAILLAHKSLIEHVRAVARALELSLAEGRAAVAMIVGRDTTEMDGDAVARAAIESAAENFSDGVIAPAFWFLLFGLPGMLVYKAVNTADSMIGYRTERHRDFGWAAARLDDLLNLVPARLTALLLFPWSRPPSLWRGIVAEARRHRSPNAGWPEAALSRSLGLALSGPRSYDGVRTEYPWVNPEGRRSLTPHDIDAACVRLWVAWAVCLTLLVILSFA</sequence>
<evidence type="ECO:0000313" key="11">
    <source>
        <dbReference type="Proteomes" id="UP000031521"/>
    </source>
</evidence>
<comment type="caution">
    <text evidence="9">Lacks conserved residue(s) required for the propagation of feature annotation.</text>
</comment>
<dbReference type="KEGG" id="cid:P73_0584"/>
<dbReference type="EMBL" id="CP004393">
    <property type="protein sequence ID" value="AJE45299.1"/>
    <property type="molecule type" value="Genomic_DNA"/>
</dbReference>
<accession>A0A0B5DQ91</accession>
<keyword evidence="8 9" id="KW-0472">Membrane</keyword>
<dbReference type="UniPathway" id="UPA00148"/>
<keyword evidence="4 9" id="KW-1003">Cell membrane</keyword>
<dbReference type="InterPro" id="IPR004485">
    <property type="entry name" value="Cobalamin_biosynth_CobD/CbiB"/>
</dbReference>
<evidence type="ECO:0000256" key="3">
    <source>
        <dbReference type="ARBA" id="ARBA00006263"/>
    </source>
</evidence>
<protein>
    <recommendedName>
        <fullName evidence="9">Cobalamin biosynthesis protein CobD</fullName>
    </recommendedName>
</protein>
<reference evidence="10 11" key="1">
    <citation type="journal article" date="2014" name="Int. J. Syst. Evol. Microbiol.">
        <title>Celeribacter indicus sp. nov., a polycyclic aromatic hydrocarbon-degrading bacterium from deep-sea sediment and reclassification of Huaishuia halophila as Celeribacter halophilus comb. nov.</title>
        <authorList>
            <person name="Lai Q."/>
            <person name="Cao J."/>
            <person name="Yuan J."/>
            <person name="Li F."/>
            <person name="Shao Z."/>
        </authorList>
    </citation>
    <scope>NUCLEOTIDE SEQUENCE [LARGE SCALE GENOMIC DNA]</scope>
    <source>
        <strain evidence="10">P73</strain>
    </source>
</reference>
<name>A0A0B5DQ91_9RHOB</name>
<keyword evidence="5 9" id="KW-0169">Cobalamin biosynthesis</keyword>
<dbReference type="RefSeq" id="WP_043868387.1">
    <property type="nucleotide sequence ID" value="NZ_CP004393.1"/>
</dbReference>
<dbReference type="GO" id="GO:0015420">
    <property type="term" value="F:ABC-type vitamin B12 transporter activity"/>
    <property type="evidence" value="ECO:0007669"/>
    <property type="project" value="UniProtKB-UniRule"/>
</dbReference>